<dbReference type="EMBL" id="SNRY01008159">
    <property type="protein sequence ID" value="KAA6309042.1"/>
    <property type="molecule type" value="Genomic_DNA"/>
</dbReference>
<comment type="caution">
    <text evidence="1">The sequence shown here is derived from an EMBL/GenBank/DDBJ whole genome shotgun (WGS) entry which is preliminary data.</text>
</comment>
<protein>
    <submittedName>
        <fullName evidence="1">Uncharacterized protein</fullName>
    </submittedName>
</protein>
<proteinExistence type="predicted"/>
<dbReference type="AlphaFoldDB" id="A0A5J4PID0"/>
<gene>
    <name evidence="1" type="ORF">EZS27_039395</name>
</gene>
<sequence length="56" mass="6419">ENISPPKNAVIQKTKGKKPLPDYLNQRNGVVEYIAKYGSKSWKNKTAIIEEVSMKW</sequence>
<organism evidence="1">
    <name type="scientific">termite gut metagenome</name>
    <dbReference type="NCBI Taxonomy" id="433724"/>
    <lineage>
        <taxon>unclassified sequences</taxon>
        <taxon>metagenomes</taxon>
        <taxon>organismal metagenomes</taxon>
    </lineage>
</organism>
<accession>A0A5J4PID0</accession>
<evidence type="ECO:0000313" key="1">
    <source>
        <dbReference type="EMBL" id="KAA6309042.1"/>
    </source>
</evidence>
<reference evidence="1" key="1">
    <citation type="submission" date="2019-03" db="EMBL/GenBank/DDBJ databases">
        <title>Single cell metagenomics reveals metabolic interactions within the superorganism composed of flagellate Streblomastix strix and complex community of Bacteroidetes bacteria on its surface.</title>
        <authorList>
            <person name="Treitli S.C."/>
            <person name="Kolisko M."/>
            <person name="Husnik F."/>
            <person name="Keeling P."/>
            <person name="Hampl V."/>
        </authorList>
    </citation>
    <scope>NUCLEOTIDE SEQUENCE</scope>
    <source>
        <strain evidence="1">STM</strain>
    </source>
</reference>
<name>A0A5J4PID0_9ZZZZ</name>
<feature type="non-terminal residue" evidence="1">
    <location>
        <position position="1"/>
    </location>
</feature>